<comment type="caution">
    <text evidence="1">The sequence shown here is derived from an EMBL/GenBank/DDBJ whole genome shotgun (WGS) entry which is preliminary data.</text>
</comment>
<protein>
    <submittedName>
        <fullName evidence="1">Uncharacterized protein</fullName>
    </submittedName>
</protein>
<reference evidence="1" key="1">
    <citation type="journal article" date="2014" name="Front. Microbiol.">
        <title>High frequency of phylogenetically diverse reductive dehalogenase-homologous genes in deep subseafloor sedimentary metagenomes.</title>
        <authorList>
            <person name="Kawai M."/>
            <person name="Futagami T."/>
            <person name="Toyoda A."/>
            <person name="Takaki Y."/>
            <person name="Nishi S."/>
            <person name="Hori S."/>
            <person name="Arai W."/>
            <person name="Tsubouchi T."/>
            <person name="Morono Y."/>
            <person name="Uchiyama I."/>
            <person name="Ito T."/>
            <person name="Fujiyama A."/>
            <person name="Inagaki F."/>
            <person name="Takami H."/>
        </authorList>
    </citation>
    <scope>NUCLEOTIDE SEQUENCE</scope>
    <source>
        <strain evidence="1">Expedition CK06-06</strain>
    </source>
</reference>
<name>X1QX84_9ZZZZ</name>
<dbReference type="EMBL" id="BARW01013924">
    <property type="protein sequence ID" value="GAI72893.1"/>
    <property type="molecule type" value="Genomic_DNA"/>
</dbReference>
<sequence length="95" mass="11331">MSISTDLLKHYPWLPSLQIYYSDIASKDPTIFIEEAFLKYPDGELEQRISKIFKAAFNNLEEIKDYKAEIIQDKSNLNFDYYLKLYEIKKELKLV</sequence>
<accession>X1QX84</accession>
<evidence type="ECO:0000313" key="1">
    <source>
        <dbReference type="EMBL" id="GAI72893.1"/>
    </source>
</evidence>
<gene>
    <name evidence="1" type="ORF">S12H4_25128</name>
</gene>
<organism evidence="1">
    <name type="scientific">marine sediment metagenome</name>
    <dbReference type="NCBI Taxonomy" id="412755"/>
    <lineage>
        <taxon>unclassified sequences</taxon>
        <taxon>metagenomes</taxon>
        <taxon>ecological metagenomes</taxon>
    </lineage>
</organism>
<proteinExistence type="predicted"/>
<dbReference type="AlphaFoldDB" id="X1QX84"/>